<feature type="compositionally biased region" description="Acidic residues" evidence="1">
    <location>
        <begin position="573"/>
        <end position="583"/>
    </location>
</feature>
<reference evidence="3 4" key="1">
    <citation type="submission" date="2024-04" db="EMBL/GenBank/DDBJ databases">
        <title>The reference genome of an endangered Asteraceae, Deinandra increscens subsp. villosa, native to the Central Coast of California.</title>
        <authorList>
            <person name="Guilliams M."/>
            <person name="Hasenstab-Lehman K."/>
            <person name="Meyer R."/>
            <person name="Mcevoy S."/>
        </authorList>
    </citation>
    <scope>NUCLEOTIDE SEQUENCE [LARGE SCALE GENOMIC DNA]</scope>
    <source>
        <tissue evidence="3">Leaf</tissue>
    </source>
</reference>
<dbReference type="InterPro" id="IPR023393">
    <property type="entry name" value="START-like_dom_sf"/>
</dbReference>
<dbReference type="PANTHER" id="PTHR12136:SF47">
    <property type="entry name" value="ENHANCED DISEASE RESISTANCE PROTEIN (DUF1336)"/>
    <property type="match status" value="1"/>
</dbReference>
<dbReference type="InterPro" id="IPR009769">
    <property type="entry name" value="EDR2_C"/>
</dbReference>
<evidence type="ECO:0000256" key="1">
    <source>
        <dbReference type="SAM" id="MobiDB-lite"/>
    </source>
</evidence>
<dbReference type="Pfam" id="PF07059">
    <property type="entry name" value="EDR2_C"/>
    <property type="match status" value="1"/>
</dbReference>
<dbReference type="InterPro" id="IPR002913">
    <property type="entry name" value="START_lipid-bd_dom"/>
</dbReference>
<feature type="domain" description="START" evidence="2">
    <location>
        <begin position="320"/>
        <end position="515"/>
    </location>
</feature>
<name>A0AAP0CL17_9ASTR</name>
<dbReference type="InterPro" id="IPR045096">
    <property type="entry name" value="EDR2-like"/>
</dbReference>
<feature type="region of interest" description="Disordered" evidence="1">
    <location>
        <begin position="567"/>
        <end position="588"/>
    </location>
</feature>
<evidence type="ECO:0000313" key="4">
    <source>
        <dbReference type="Proteomes" id="UP001408789"/>
    </source>
</evidence>
<sequence length="863" mass="97044">MESPPVTTRASQGGGSSESGGSESGAEEKGSRRTRFEYFGWVYHLGTNSIGREYCHLRFLYIRGKYVMMYKRDPHENPGIKPIRRGVVGNTLMVEELGRRRVNHGDLYVLRFYNRLDEEKKGEIACASAGETRKWMEAFDQAKQQAEYELAQGSTRNRLSVEDEIDLEGRRPRVRRYAHDLKKLIRIGHVWLMQKPIRRGVVGNTLMVEELGRRRVNHGIACASAGETRKWMEAFDQAKQQAEYELAQGSTRNRLSVEDEIDLEGRRPRVRRYAHDLKKLIRIGHGPETLVRRSSNLGIHQRPSEFVEGDAADVVEAHEWRCVRTVNGVRIFEDVSDHKPLSKTVLVKAVGVVDASPDTVFEVVLNLDRLRRYEWDSLTGDLEPVDSINGHSDVVYGSYDPRSLSSQKLMCCSYRWQYKRDFVFSRQWFRGQDGTYTILQFPAIHKKRPTKSGYRRIKINPSSWEIRTLRGLAGSIGDRCLVTHMLEIDSGGWFKWKRYQCSKFEKSVPYALLNQVSGLKAYISANPALTHASSTIVVDTKTSDVSGSVSEFEDAEDAEEFYDAIAADSSSSSEDDEEEDSDTELNSKGQRVKLKNVSWAIASLTSKAKKAKSANNELDPNVDPVSLDSSEFCGSMQKGKGEGDSNCWTSPSGAGFKIRGKSYLKDSAKVAGGDPLLKLVAVDWFKLETSRSKVALHPKCLVQSEAGKKVPFILVVNLQVPAKPNYSLVLYYAADRPVNKNSLLGKFIDGNDAFRDARFKLIPSIVEGYWMVKRAVGTKACLLGKAVTCHYFRQDNFLEIDVDIGSSSVAKSIIGIVLGYVTSLVVDLAILIEGREEKELPEYILGTVRLNRVRLDTAVPLEN</sequence>
<proteinExistence type="predicted"/>
<dbReference type="PROSITE" id="PS50848">
    <property type="entry name" value="START"/>
    <property type="match status" value="1"/>
</dbReference>
<feature type="compositionally biased region" description="Polar residues" evidence="1">
    <location>
        <begin position="1"/>
        <end position="10"/>
    </location>
</feature>
<feature type="region of interest" description="Disordered" evidence="1">
    <location>
        <begin position="1"/>
        <end position="29"/>
    </location>
</feature>
<dbReference type="Pfam" id="PF01852">
    <property type="entry name" value="START"/>
    <property type="match status" value="1"/>
</dbReference>
<organism evidence="3 4">
    <name type="scientific">Deinandra increscens subsp. villosa</name>
    <dbReference type="NCBI Taxonomy" id="3103831"/>
    <lineage>
        <taxon>Eukaryota</taxon>
        <taxon>Viridiplantae</taxon>
        <taxon>Streptophyta</taxon>
        <taxon>Embryophyta</taxon>
        <taxon>Tracheophyta</taxon>
        <taxon>Spermatophyta</taxon>
        <taxon>Magnoliopsida</taxon>
        <taxon>eudicotyledons</taxon>
        <taxon>Gunneridae</taxon>
        <taxon>Pentapetalae</taxon>
        <taxon>asterids</taxon>
        <taxon>campanulids</taxon>
        <taxon>Asterales</taxon>
        <taxon>Asteraceae</taxon>
        <taxon>Asteroideae</taxon>
        <taxon>Heliantheae alliance</taxon>
        <taxon>Madieae</taxon>
        <taxon>Madiinae</taxon>
        <taxon>Deinandra</taxon>
    </lineage>
</organism>
<protein>
    <recommendedName>
        <fullName evidence="2">START domain-containing protein</fullName>
    </recommendedName>
</protein>
<dbReference type="Gene3D" id="3.30.530.20">
    <property type="match status" value="1"/>
</dbReference>
<dbReference type="AlphaFoldDB" id="A0AAP0CL17"/>
<dbReference type="EMBL" id="JBCNJP010000025">
    <property type="protein sequence ID" value="KAK9055149.1"/>
    <property type="molecule type" value="Genomic_DNA"/>
</dbReference>
<accession>A0AAP0CL17</accession>
<dbReference type="PANTHER" id="PTHR12136">
    <property type="entry name" value="ENHANCED DISEASE RESISTANCE-RELATED"/>
    <property type="match status" value="1"/>
</dbReference>
<keyword evidence="4" id="KW-1185">Reference proteome</keyword>
<gene>
    <name evidence="3" type="ORF">SSX86_026231</name>
</gene>
<evidence type="ECO:0000313" key="3">
    <source>
        <dbReference type="EMBL" id="KAK9055149.1"/>
    </source>
</evidence>
<comment type="caution">
    <text evidence="3">The sequence shown here is derived from an EMBL/GenBank/DDBJ whole genome shotgun (WGS) entry which is preliminary data.</text>
</comment>
<dbReference type="CDD" id="cd00177">
    <property type="entry name" value="START"/>
    <property type="match status" value="1"/>
</dbReference>
<dbReference type="GO" id="GO:0008289">
    <property type="term" value="F:lipid binding"/>
    <property type="evidence" value="ECO:0007669"/>
    <property type="project" value="InterPro"/>
</dbReference>
<dbReference type="SUPFAM" id="SSF55961">
    <property type="entry name" value="Bet v1-like"/>
    <property type="match status" value="1"/>
</dbReference>
<dbReference type="Proteomes" id="UP001408789">
    <property type="component" value="Unassembled WGS sequence"/>
</dbReference>
<evidence type="ECO:0000259" key="2">
    <source>
        <dbReference type="PROSITE" id="PS50848"/>
    </source>
</evidence>